<reference evidence="2" key="1">
    <citation type="journal article" date="2014" name="Front. Microbiol.">
        <title>High frequency of phylogenetically diverse reductive dehalogenase-homologous genes in deep subseafloor sedimentary metagenomes.</title>
        <authorList>
            <person name="Kawai M."/>
            <person name="Futagami T."/>
            <person name="Toyoda A."/>
            <person name="Takaki Y."/>
            <person name="Nishi S."/>
            <person name="Hori S."/>
            <person name="Arai W."/>
            <person name="Tsubouchi T."/>
            <person name="Morono Y."/>
            <person name="Uchiyama I."/>
            <person name="Ito T."/>
            <person name="Fujiyama A."/>
            <person name="Inagaki F."/>
            <person name="Takami H."/>
        </authorList>
    </citation>
    <scope>NUCLEOTIDE SEQUENCE</scope>
    <source>
        <strain evidence="2">Expedition CK06-06</strain>
    </source>
</reference>
<evidence type="ECO:0000256" key="1">
    <source>
        <dbReference type="SAM" id="Phobius"/>
    </source>
</evidence>
<name>X1PJ72_9ZZZZ</name>
<protein>
    <recommendedName>
        <fullName evidence="3">Type 4 fimbrial biogenesis protein PilX N-terminal domain-containing protein</fullName>
    </recommendedName>
</protein>
<feature type="transmembrane region" description="Helical" evidence="1">
    <location>
        <begin position="12"/>
        <end position="32"/>
    </location>
</feature>
<sequence length="68" mass="7535">MRERTCKLNRGTVLILAILVLGIMLFLGSYFISFSLTGSRMALSQGMATKAYYLAEGGIQEAIFKLKK</sequence>
<gene>
    <name evidence="2" type="ORF">S06H3_50350</name>
</gene>
<evidence type="ECO:0008006" key="3">
    <source>
        <dbReference type="Google" id="ProtNLM"/>
    </source>
</evidence>
<dbReference type="AlphaFoldDB" id="X1PJ72"/>
<comment type="caution">
    <text evidence="2">The sequence shown here is derived from an EMBL/GenBank/DDBJ whole genome shotgun (WGS) entry which is preliminary data.</text>
</comment>
<dbReference type="EMBL" id="BARV01031873">
    <property type="protein sequence ID" value="GAI42546.1"/>
    <property type="molecule type" value="Genomic_DNA"/>
</dbReference>
<keyword evidence="1" id="KW-1133">Transmembrane helix</keyword>
<evidence type="ECO:0000313" key="2">
    <source>
        <dbReference type="EMBL" id="GAI42546.1"/>
    </source>
</evidence>
<accession>X1PJ72</accession>
<keyword evidence="1" id="KW-0472">Membrane</keyword>
<organism evidence="2">
    <name type="scientific">marine sediment metagenome</name>
    <dbReference type="NCBI Taxonomy" id="412755"/>
    <lineage>
        <taxon>unclassified sequences</taxon>
        <taxon>metagenomes</taxon>
        <taxon>ecological metagenomes</taxon>
    </lineage>
</organism>
<keyword evidence="1" id="KW-0812">Transmembrane</keyword>
<proteinExistence type="predicted"/>